<protein>
    <submittedName>
        <fullName evidence="3">DUF5808 domain-containing protein</fullName>
    </submittedName>
</protein>
<proteinExistence type="predicted"/>
<evidence type="ECO:0000259" key="2">
    <source>
        <dbReference type="Pfam" id="PF19124"/>
    </source>
</evidence>
<keyword evidence="1" id="KW-0812">Transmembrane</keyword>
<dbReference type="EMBL" id="JBHTLU010000014">
    <property type="protein sequence ID" value="MFD1220931.1"/>
    <property type="molecule type" value="Genomic_DNA"/>
</dbReference>
<name>A0ABW3UM38_9BACL</name>
<feature type="transmembrane region" description="Helical" evidence="1">
    <location>
        <begin position="215"/>
        <end position="234"/>
    </location>
</feature>
<dbReference type="InterPro" id="IPR043831">
    <property type="entry name" value="DUF5808"/>
</dbReference>
<keyword evidence="4" id="KW-1185">Reference proteome</keyword>
<feature type="transmembrane region" description="Helical" evidence="1">
    <location>
        <begin position="135"/>
        <end position="155"/>
    </location>
</feature>
<reference evidence="4" key="1">
    <citation type="journal article" date="2019" name="Int. J. Syst. Evol. Microbiol.">
        <title>The Global Catalogue of Microorganisms (GCM) 10K type strain sequencing project: providing services to taxonomists for standard genome sequencing and annotation.</title>
        <authorList>
            <consortium name="The Broad Institute Genomics Platform"/>
            <consortium name="The Broad Institute Genome Sequencing Center for Infectious Disease"/>
            <person name="Wu L."/>
            <person name="Ma J."/>
        </authorList>
    </citation>
    <scope>NUCLEOTIDE SEQUENCE [LARGE SCALE GENOMIC DNA]</scope>
    <source>
        <strain evidence="4">CCUG 53270</strain>
    </source>
</reference>
<feature type="domain" description="DUF5808" evidence="2">
    <location>
        <begin position="269"/>
        <end position="294"/>
    </location>
</feature>
<sequence>MLFAVTLPAHVMDDADIRGIQAKFNKRLNRASIGMAAFIIPLALLHDYSAYQVIYFFVWLVTFFLWTSVLFRHAFRETLALKRERDWFVGAKRVLRSDLRVAHLKNQRSAPLWLFAIPFAMAIGMLLWGKGDPNLLGITLSVSILTLLFFLATLMMRRTKAKVYSANSEVNLVLNQARRRYTSYLWLVIAVVENIHFWLIGLFMTSSNEPMEGVWVTVTLLFIAVPVGVILYVYRKIASLERETLEQDGKIIYTDDDEYWSNGFTYHNPQDRSILVPKRVGIGETVNTGTWAGKIIVGGSIGMAAAVIIGVSFMLIRSELTPPVLTVTDGQRIQIDYPMYSYDFQLADIKQMDLVDTVPSGIKTNGEATDKQARGHFRLKELGNARMYIFKNNPPYIRIKLDEGYIFYNEKDPSQTKQLFEQIQGQIRK</sequence>
<evidence type="ECO:0000256" key="1">
    <source>
        <dbReference type="SAM" id="Phobius"/>
    </source>
</evidence>
<dbReference type="Pfam" id="PF19124">
    <property type="entry name" value="DUF5808"/>
    <property type="match status" value="1"/>
</dbReference>
<comment type="caution">
    <text evidence="3">The sequence shown here is derived from an EMBL/GenBank/DDBJ whole genome shotgun (WGS) entry which is preliminary data.</text>
</comment>
<evidence type="ECO:0000313" key="4">
    <source>
        <dbReference type="Proteomes" id="UP001597180"/>
    </source>
</evidence>
<keyword evidence="1" id="KW-0472">Membrane</keyword>
<feature type="transmembrane region" description="Helical" evidence="1">
    <location>
        <begin position="184"/>
        <end position="203"/>
    </location>
</feature>
<feature type="transmembrane region" description="Helical" evidence="1">
    <location>
        <begin position="110"/>
        <end position="129"/>
    </location>
</feature>
<gene>
    <name evidence="3" type="ORF">ACFQ4B_12470</name>
</gene>
<feature type="transmembrane region" description="Helical" evidence="1">
    <location>
        <begin position="295"/>
        <end position="316"/>
    </location>
</feature>
<feature type="transmembrane region" description="Helical" evidence="1">
    <location>
        <begin position="28"/>
        <end position="46"/>
    </location>
</feature>
<feature type="transmembrane region" description="Helical" evidence="1">
    <location>
        <begin position="52"/>
        <end position="75"/>
    </location>
</feature>
<keyword evidence="1" id="KW-1133">Transmembrane helix</keyword>
<organism evidence="3 4">
    <name type="scientific">Paenibacillus vulneris</name>
    <dbReference type="NCBI Taxonomy" id="1133364"/>
    <lineage>
        <taxon>Bacteria</taxon>
        <taxon>Bacillati</taxon>
        <taxon>Bacillota</taxon>
        <taxon>Bacilli</taxon>
        <taxon>Bacillales</taxon>
        <taxon>Paenibacillaceae</taxon>
        <taxon>Paenibacillus</taxon>
    </lineage>
</organism>
<dbReference type="Proteomes" id="UP001597180">
    <property type="component" value="Unassembled WGS sequence"/>
</dbReference>
<accession>A0ABW3UM38</accession>
<evidence type="ECO:0000313" key="3">
    <source>
        <dbReference type="EMBL" id="MFD1220931.1"/>
    </source>
</evidence>